<sequence>MHTPLPVLHHVSTASEWPAPVRHISKLLQRPLPAYLATGPYPFVSELASGLLQELSDSPLLRTERDEPEILDAAPLSDMLNTLLTTVCELRYLVEVNDDYGPRKTLPLWFTMFKFLAFVCSKDLCIMGDRPFILPRAFPHERRPREVFDGQATMLMSYIVDGIQSPCPPSPTHAEDTGRSHSTITQSKPPVIPGPSSHSPSDDAVTSGYPDEDSSATTSSTPSLDVPFDAHVLSGCGRRLFATLPIVCVADGDNMVSLLISVLYQRRVWGIDEPVVGIVSSKIGTVFQVVLGWLDLTSVDERQLPTAHLAFAAKSCEGVPSIGVFDFCDPESALVLAQFILGLRSHIDAIKSAALKPDFHDLSWRCDDVDVEEGKDGEGDWKRGIVEWASGIDDVVRIGDDARGSGSRNGSSESSTMESPSIIKPPRSV</sequence>
<name>A0A4S4L7F6_9AGAM</name>
<feature type="compositionally biased region" description="Low complexity" evidence="1">
    <location>
        <begin position="404"/>
        <end position="421"/>
    </location>
</feature>
<feature type="region of interest" description="Disordered" evidence="1">
    <location>
        <begin position="166"/>
        <end position="222"/>
    </location>
</feature>
<gene>
    <name evidence="2" type="ORF">EW146_g9301</name>
</gene>
<reference evidence="2 3" key="1">
    <citation type="submission" date="2019-02" db="EMBL/GenBank/DDBJ databases">
        <title>Genome sequencing of the rare red list fungi Bondarzewia mesenterica.</title>
        <authorList>
            <person name="Buettner E."/>
            <person name="Kellner H."/>
        </authorList>
    </citation>
    <scope>NUCLEOTIDE SEQUENCE [LARGE SCALE GENOMIC DNA]</scope>
    <source>
        <strain evidence="2 3">DSM 108281</strain>
    </source>
</reference>
<protein>
    <submittedName>
        <fullName evidence="2">Uncharacterized protein</fullName>
    </submittedName>
</protein>
<feature type="region of interest" description="Disordered" evidence="1">
    <location>
        <begin position="398"/>
        <end position="429"/>
    </location>
</feature>
<accession>A0A4S4L7F6</accession>
<dbReference type="EMBL" id="SGPL01000772">
    <property type="protein sequence ID" value="THH07506.1"/>
    <property type="molecule type" value="Genomic_DNA"/>
</dbReference>
<dbReference type="AlphaFoldDB" id="A0A4S4L7F6"/>
<evidence type="ECO:0000256" key="1">
    <source>
        <dbReference type="SAM" id="MobiDB-lite"/>
    </source>
</evidence>
<dbReference type="Proteomes" id="UP000310158">
    <property type="component" value="Unassembled WGS sequence"/>
</dbReference>
<evidence type="ECO:0000313" key="3">
    <source>
        <dbReference type="Proteomes" id="UP000310158"/>
    </source>
</evidence>
<comment type="caution">
    <text evidence="2">The sequence shown here is derived from an EMBL/GenBank/DDBJ whole genome shotgun (WGS) entry which is preliminary data.</text>
</comment>
<evidence type="ECO:0000313" key="2">
    <source>
        <dbReference type="EMBL" id="THH07506.1"/>
    </source>
</evidence>
<organism evidence="2 3">
    <name type="scientific">Bondarzewia mesenterica</name>
    <dbReference type="NCBI Taxonomy" id="1095465"/>
    <lineage>
        <taxon>Eukaryota</taxon>
        <taxon>Fungi</taxon>
        <taxon>Dikarya</taxon>
        <taxon>Basidiomycota</taxon>
        <taxon>Agaricomycotina</taxon>
        <taxon>Agaricomycetes</taxon>
        <taxon>Russulales</taxon>
        <taxon>Bondarzewiaceae</taxon>
        <taxon>Bondarzewia</taxon>
    </lineage>
</organism>
<proteinExistence type="predicted"/>
<keyword evidence="3" id="KW-1185">Reference proteome</keyword>
<dbReference type="OrthoDB" id="2758165at2759"/>